<name>I1PZT2_ORYGL</name>
<evidence type="ECO:0000313" key="4">
    <source>
        <dbReference type="Proteomes" id="UP000007306"/>
    </source>
</evidence>
<reference evidence="3 4" key="2">
    <citation type="submission" date="2018-04" db="EMBL/GenBank/DDBJ databases">
        <title>OglaRS2 (Oryza glaberrima Reference Sequence Version 2).</title>
        <authorList>
            <person name="Zhang J."/>
            <person name="Kudrna D."/>
            <person name="Lee S."/>
            <person name="Talag J."/>
            <person name="Rajasekar S."/>
            <person name="Wing R.A."/>
        </authorList>
    </citation>
    <scope>NUCLEOTIDE SEQUENCE [LARGE SCALE GENOMIC DNA]</scope>
    <source>
        <strain evidence="3 4">cv. IRGC 96717</strain>
    </source>
</reference>
<dbReference type="Proteomes" id="UP000007306">
    <property type="component" value="Chromosome 6"/>
</dbReference>
<feature type="region of interest" description="Disordered" evidence="1">
    <location>
        <begin position="1"/>
        <end position="35"/>
    </location>
</feature>
<proteinExistence type="predicted"/>
<dbReference type="AlphaFoldDB" id="I1PZT2"/>
<evidence type="ECO:0000256" key="2">
    <source>
        <dbReference type="SAM" id="Phobius"/>
    </source>
</evidence>
<keyword evidence="2" id="KW-1133">Transmembrane helix</keyword>
<feature type="transmembrane region" description="Helical" evidence="2">
    <location>
        <begin position="72"/>
        <end position="90"/>
    </location>
</feature>
<dbReference type="HOGENOM" id="CLU_2282116_0_0_1"/>
<organism evidence="3 4">
    <name type="scientific">Oryza glaberrima</name>
    <name type="common">African rice</name>
    <dbReference type="NCBI Taxonomy" id="4538"/>
    <lineage>
        <taxon>Eukaryota</taxon>
        <taxon>Viridiplantae</taxon>
        <taxon>Streptophyta</taxon>
        <taxon>Embryophyta</taxon>
        <taxon>Tracheophyta</taxon>
        <taxon>Spermatophyta</taxon>
        <taxon>Magnoliopsida</taxon>
        <taxon>Liliopsida</taxon>
        <taxon>Poales</taxon>
        <taxon>Poaceae</taxon>
        <taxon>BOP clade</taxon>
        <taxon>Oryzoideae</taxon>
        <taxon>Oryzeae</taxon>
        <taxon>Oryzinae</taxon>
        <taxon>Oryza</taxon>
    </lineage>
</organism>
<evidence type="ECO:0000256" key="1">
    <source>
        <dbReference type="SAM" id="MobiDB-lite"/>
    </source>
</evidence>
<dbReference type="Gramene" id="ORGLA06G0039500.1">
    <property type="protein sequence ID" value="ORGLA06G0039500.1"/>
    <property type="gene ID" value="ORGLA06G0039500"/>
</dbReference>
<protein>
    <submittedName>
        <fullName evidence="3">Uncharacterized protein</fullName>
    </submittedName>
</protein>
<keyword evidence="2" id="KW-0472">Membrane</keyword>
<keyword evidence="4" id="KW-1185">Reference proteome</keyword>
<dbReference type="EnsemblPlants" id="ORGLA06G0039500.1">
    <property type="protein sequence ID" value="ORGLA06G0039500.1"/>
    <property type="gene ID" value="ORGLA06G0039500"/>
</dbReference>
<sequence length="102" mass="11325">MDIAMAWTPAAPTPRSEAALASELQGRRTTRHHAGRQALGQCSGLRLGGAFFRWYIELEVIIPAWRSGEGNIQSVVFAGFFSLFFFFAFFSRSFSSAPDCSR</sequence>
<keyword evidence="2" id="KW-0812">Transmembrane</keyword>
<reference evidence="3" key="1">
    <citation type="submission" date="2015-06" db="UniProtKB">
        <authorList>
            <consortium name="EnsemblPlants"/>
        </authorList>
    </citation>
    <scope>IDENTIFICATION</scope>
</reference>
<accession>I1PZT2</accession>
<evidence type="ECO:0000313" key="3">
    <source>
        <dbReference type="EnsemblPlants" id="ORGLA06G0039500.1"/>
    </source>
</evidence>